<accession>A0A822Y1P7</accession>
<name>A0A822Y1P7_NELNU</name>
<dbReference type="Proteomes" id="UP000607653">
    <property type="component" value="Unassembled WGS sequence"/>
</dbReference>
<dbReference type="EMBL" id="DUZY01000002">
    <property type="protein sequence ID" value="DAD26172.1"/>
    <property type="molecule type" value="Genomic_DNA"/>
</dbReference>
<evidence type="ECO:0000313" key="1">
    <source>
        <dbReference type="EMBL" id="DAD26172.1"/>
    </source>
</evidence>
<reference evidence="1 2" key="1">
    <citation type="journal article" date="2020" name="Mol. Biol. Evol.">
        <title>Distinct Expression and Methylation Patterns for Genes with Different Fates following a Single Whole-Genome Duplication in Flowering Plants.</title>
        <authorList>
            <person name="Shi T."/>
            <person name="Rahmani R.S."/>
            <person name="Gugger P.F."/>
            <person name="Wang M."/>
            <person name="Li H."/>
            <person name="Zhang Y."/>
            <person name="Li Z."/>
            <person name="Wang Q."/>
            <person name="Van de Peer Y."/>
            <person name="Marchal K."/>
            <person name="Chen J."/>
        </authorList>
    </citation>
    <scope>NUCLEOTIDE SEQUENCE [LARGE SCALE GENOMIC DNA]</scope>
    <source>
        <tissue evidence="1">Leaf</tissue>
    </source>
</reference>
<proteinExistence type="predicted"/>
<keyword evidence="2" id="KW-1185">Reference proteome</keyword>
<protein>
    <submittedName>
        <fullName evidence="1">Uncharacterized protein</fullName>
    </submittedName>
</protein>
<comment type="caution">
    <text evidence="1">The sequence shown here is derived from an EMBL/GenBank/DDBJ whole genome shotgun (WGS) entry which is preliminary data.</text>
</comment>
<organism evidence="1 2">
    <name type="scientific">Nelumbo nucifera</name>
    <name type="common">Sacred lotus</name>
    <dbReference type="NCBI Taxonomy" id="4432"/>
    <lineage>
        <taxon>Eukaryota</taxon>
        <taxon>Viridiplantae</taxon>
        <taxon>Streptophyta</taxon>
        <taxon>Embryophyta</taxon>
        <taxon>Tracheophyta</taxon>
        <taxon>Spermatophyta</taxon>
        <taxon>Magnoliopsida</taxon>
        <taxon>Proteales</taxon>
        <taxon>Nelumbonaceae</taxon>
        <taxon>Nelumbo</taxon>
    </lineage>
</organism>
<evidence type="ECO:0000313" key="2">
    <source>
        <dbReference type="Proteomes" id="UP000607653"/>
    </source>
</evidence>
<dbReference type="AlphaFoldDB" id="A0A822Y1P7"/>
<gene>
    <name evidence="1" type="ORF">HUJ06_027640</name>
</gene>
<sequence length="43" mass="4632">MARTRSSAVVTSNRIISRGTYLLKGLTITQLKIALRLGVALST</sequence>